<feature type="region of interest" description="Disordered" evidence="1">
    <location>
        <begin position="665"/>
        <end position="726"/>
    </location>
</feature>
<reference evidence="3 4" key="1">
    <citation type="submission" date="2019-02" db="EMBL/GenBank/DDBJ databases">
        <title>Genome sequencing of the rare red list fungi Phlebia centrifuga.</title>
        <authorList>
            <person name="Buettner E."/>
            <person name="Kellner H."/>
        </authorList>
    </citation>
    <scope>NUCLEOTIDE SEQUENCE [LARGE SCALE GENOMIC DNA]</scope>
    <source>
        <strain evidence="3 4">DSM 108282</strain>
    </source>
</reference>
<evidence type="ECO:0000313" key="4">
    <source>
        <dbReference type="Proteomes" id="UP000309038"/>
    </source>
</evidence>
<feature type="region of interest" description="Disordered" evidence="1">
    <location>
        <begin position="769"/>
        <end position="795"/>
    </location>
</feature>
<evidence type="ECO:0000313" key="3">
    <source>
        <dbReference type="EMBL" id="THH00848.1"/>
    </source>
</evidence>
<feature type="region of interest" description="Disordered" evidence="1">
    <location>
        <begin position="588"/>
        <end position="616"/>
    </location>
</feature>
<evidence type="ECO:0000259" key="2">
    <source>
        <dbReference type="SMART" id="SM00184"/>
    </source>
</evidence>
<comment type="caution">
    <text evidence="3">The sequence shown here is derived from an EMBL/GenBank/DDBJ whole genome shotgun (WGS) entry which is preliminary data.</text>
</comment>
<gene>
    <name evidence="3" type="ORF">EW026_g1733</name>
</gene>
<dbReference type="PANTHER" id="PTHR22996:SF0">
    <property type="entry name" value="RE60872P-RELATED"/>
    <property type="match status" value="1"/>
</dbReference>
<organism evidence="3 4">
    <name type="scientific">Hermanssonia centrifuga</name>
    <dbReference type="NCBI Taxonomy" id="98765"/>
    <lineage>
        <taxon>Eukaryota</taxon>
        <taxon>Fungi</taxon>
        <taxon>Dikarya</taxon>
        <taxon>Basidiomycota</taxon>
        <taxon>Agaricomycotina</taxon>
        <taxon>Agaricomycetes</taxon>
        <taxon>Polyporales</taxon>
        <taxon>Meruliaceae</taxon>
        <taxon>Hermanssonia</taxon>
    </lineage>
</organism>
<dbReference type="GO" id="GO:0061630">
    <property type="term" value="F:ubiquitin protein ligase activity"/>
    <property type="evidence" value="ECO:0007669"/>
    <property type="project" value="UniProtKB-EC"/>
</dbReference>
<dbReference type="AlphaFoldDB" id="A0A4S4KS84"/>
<feature type="compositionally biased region" description="Low complexity" evidence="1">
    <location>
        <begin position="441"/>
        <end position="454"/>
    </location>
</feature>
<dbReference type="InterPro" id="IPR045194">
    <property type="entry name" value="MGRN1/RNF157-like"/>
</dbReference>
<dbReference type="GO" id="GO:0005737">
    <property type="term" value="C:cytoplasm"/>
    <property type="evidence" value="ECO:0007669"/>
    <property type="project" value="TreeGrafter"/>
</dbReference>
<name>A0A4S4KS84_9APHY</name>
<feature type="region of interest" description="Disordered" evidence="1">
    <location>
        <begin position="251"/>
        <end position="276"/>
    </location>
</feature>
<protein>
    <recommendedName>
        <fullName evidence="2">RING-type domain-containing protein</fullName>
    </recommendedName>
</protein>
<dbReference type="SMART" id="SM00184">
    <property type="entry name" value="RING"/>
    <property type="match status" value="1"/>
</dbReference>
<dbReference type="Gene3D" id="3.30.40.10">
    <property type="entry name" value="Zinc/RING finger domain, C3HC4 (zinc finger)"/>
    <property type="match status" value="1"/>
</dbReference>
<feature type="region of interest" description="Disordered" evidence="1">
    <location>
        <begin position="429"/>
        <end position="466"/>
    </location>
</feature>
<feature type="compositionally biased region" description="Pro residues" evidence="1">
    <location>
        <begin position="597"/>
        <end position="610"/>
    </location>
</feature>
<dbReference type="Proteomes" id="UP000309038">
    <property type="component" value="Unassembled WGS sequence"/>
</dbReference>
<dbReference type="PANTHER" id="PTHR22996">
    <property type="entry name" value="MAHOGUNIN"/>
    <property type="match status" value="1"/>
</dbReference>
<dbReference type="Pfam" id="PF13920">
    <property type="entry name" value="zf-C3HC4_3"/>
    <property type="match status" value="1"/>
</dbReference>
<dbReference type="InterPro" id="IPR001841">
    <property type="entry name" value="Znf_RING"/>
</dbReference>
<accession>A0A4S4KS84</accession>
<dbReference type="EMBL" id="SGPJ01000038">
    <property type="protein sequence ID" value="THH00848.1"/>
    <property type="molecule type" value="Genomic_DNA"/>
</dbReference>
<feature type="compositionally biased region" description="Low complexity" evidence="1">
    <location>
        <begin position="771"/>
        <end position="787"/>
    </location>
</feature>
<dbReference type="GO" id="GO:0008270">
    <property type="term" value="F:zinc ion binding"/>
    <property type="evidence" value="ECO:0007669"/>
    <property type="project" value="UniProtKB-KW"/>
</dbReference>
<feature type="domain" description="RING-type" evidence="2">
    <location>
        <begin position="623"/>
        <end position="738"/>
    </location>
</feature>
<dbReference type="GO" id="GO:0016567">
    <property type="term" value="P:protein ubiquitination"/>
    <property type="evidence" value="ECO:0007669"/>
    <property type="project" value="TreeGrafter"/>
</dbReference>
<evidence type="ECO:0000256" key="1">
    <source>
        <dbReference type="SAM" id="MobiDB-lite"/>
    </source>
</evidence>
<proteinExistence type="predicted"/>
<keyword evidence="4" id="KW-1185">Reference proteome</keyword>
<sequence>MRNPFRPEASRKYIDLIRDASTNWANWDPSLKLEPGDFGVVDSKTGKFEKHDSIYTNEQTAAIAKPYRPLRGEKKTYRQVVSENVRSSDFHINPQVDLAGIAEASVKTQWEFETSRGAVLIMHEPRTLYVPGELLQNLARSGVDCLRGKSLITEVLSCPSYAMYLSAGSKECVKIALVASVPAIPPGISAGGGVGMGWWSSRHNGIFEHAHSPIANFFPLYSMKTLKDKLRRRGASPVDASEETFFGEVNVPWGPLDEDGNEVDDDPDEASKKKQDTLFGPNIGIVARGPEWTETREKAIDELTPEIVRAWIAKSKEPNQSTTTLQALVNLKRPSLRLSPLEIAPSDDPDHVDSQHHHGLEFEYDCDAPKCGITVHVVLSPSHHLADKSSGGGQTKVLVFDTMTDGGFGKMLKIEEGATLELGRFEHQPHSPALPLETKAESSAAASGTPSGTELPTLLSGEENAEVSRKSKRFTSFHFRKRTHERSVAGPALPVLDAEVKEEKEDDKDDESNVGVKAVIRLSALDKTGKPLSCINEQTTYLHIIRFGAPPPPEEEDKRPWVVRVVKREATIGAHTFHLHEIYGLSSSTSNAHTASSPPPLPTTYPPTNVPAPTYEEEPSSECLLCLSAPREVVLLPCRHLVACRDCAINMIEFGAGGTIVQASEGTAAGTNPPGEGEAAESPEENAAGAGAADTTATDGGPTATGTGTSAISPIAPVMPPATTRRKRKAKGWFCPVCRQPYTSCLRITTTPPSKDMVEDEHAEADITDHPLASAPSSPTLASSSPAGNRGGLASLVRPGFLRTFSRQQGPDLERGQAVAAA</sequence>
<feature type="compositionally biased region" description="Acidic residues" evidence="1">
    <location>
        <begin position="256"/>
        <end position="268"/>
    </location>
</feature>
<dbReference type="InterPro" id="IPR013083">
    <property type="entry name" value="Znf_RING/FYVE/PHD"/>
</dbReference>
<feature type="compositionally biased region" description="Low complexity" evidence="1">
    <location>
        <begin position="685"/>
        <end position="711"/>
    </location>
</feature>